<proteinExistence type="predicted"/>
<keyword evidence="3" id="KW-1185">Reference proteome</keyword>
<dbReference type="Proteomes" id="UP001279734">
    <property type="component" value="Unassembled WGS sequence"/>
</dbReference>
<dbReference type="EMBL" id="BSYO01000005">
    <property type="protein sequence ID" value="GMH04744.1"/>
    <property type="molecule type" value="Genomic_DNA"/>
</dbReference>
<evidence type="ECO:0000313" key="3">
    <source>
        <dbReference type="Proteomes" id="UP001279734"/>
    </source>
</evidence>
<feature type="region of interest" description="Disordered" evidence="1">
    <location>
        <begin position="148"/>
        <end position="170"/>
    </location>
</feature>
<dbReference type="AlphaFoldDB" id="A0AAD3S5C0"/>
<comment type="caution">
    <text evidence="2">The sequence shown here is derived from an EMBL/GenBank/DDBJ whole genome shotgun (WGS) entry which is preliminary data.</text>
</comment>
<evidence type="ECO:0000256" key="1">
    <source>
        <dbReference type="SAM" id="MobiDB-lite"/>
    </source>
</evidence>
<protein>
    <submittedName>
        <fullName evidence="2">Uncharacterized protein</fullName>
    </submittedName>
</protein>
<accession>A0AAD3S5C0</accession>
<sequence>MPKGCDKDVLYRDRVGGEQQLASGLVVRVGVEHLGKPIQSNQALIGSSYHGVVVDQHGGDPGSCSSIGMLMQNIDELRKQLRASSARVLEVSLNPWQSLLDGSRLVLPGVLVISDDLLQSDTLTSTLISEEHLVVDMGISGNRGVGIETPSPLPADDMSPSSKGGGPPSFFKNSKRPDVYAAAVIDDAAAVVNFGQLVVNCRSGIWLVAAYYNLVVIRLRNVFVDGSR</sequence>
<evidence type="ECO:0000313" key="2">
    <source>
        <dbReference type="EMBL" id="GMH04744.1"/>
    </source>
</evidence>
<gene>
    <name evidence="2" type="ORF">Nepgr_006584</name>
</gene>
<organism evidence="2 3">
    <name type="scientific">Nepenthes gracilis</name>
    <name type="common">Slender pitcher plant</name>
    <dbReference type="NCBI Taxonomy" id="150966"/>
    <lineage>
        <taxon>Eukaryota</taxon>
        <taxon>Viridiplantae</taxon>
        <taxon>Streptophyta</taxon>
        <taxon>Embryophyta</taxon>
        <taxon>Tracheophyta</taxon>
        <taxon>Spermatophyta</taxon>
        <taxon>Magnoliopsida</taxon>
        <taxon>eudicotyledons</taxon>
        <taxon>Gunneridae</taxon>
        <taxon>Pentapetalae</taxon>
        <taxon>Caryophyllales</taxon>
        <taxon>Nepenthaceae</taxon>
        <taxon>Nepenthes</taxon>
    </lineage>
</organism>
<name>A0AAD3S5C0_NEPGR</name>
<reference evidence="2" key="1">
    <citation type="submission" date="2023-05" db="EMBL/GenBank/DDBJ databases">
        <title>Nepenthes gracilis genome sequencing.</title>
        <authorList>
            <person name="Fukushima K."/>
        </authorList>
    </citation>
    <scope>NUCLEOTIDE SEQUENCE</scope>
    <source>
        <strain evidence="2">SING2019-196</strain>
    </source>
</reference>